<evidence type="ECO:0000313" key="4">
    <source>
        <dbReference type="Proteomes" id="UP000309215"/>
    </source>
</evidence>
<accession>A0A4U1J2A6</accession>
<dbReference type="RefSeq" id="WP_136932895.1">
    <property type="nucleotide sequence ID" value="NZ_SSMQ01000041.1"/>
</dbReference>
<dbReference type="OrthoDB" id="5290767at2"/>
<name>A0A4U1J2A6_9BACT</name>
<comment type="caution">
    <text evidence="3">The sequence shown here is derived from an EMBL/GenBank/DDBJ whole genome shotgun (WGS) entry which is preliminary data.</text>
</comment>
<feature type="compositionally biased region" description="Low complexity" evidence="1">
    <location>
        <begin position="395"/>
        <end position="404"/>
    </location>
</feature>
<organism evidence="3 4">
    <name type="scientific">Polyangium fumosum</name>
    <dbReference type="NCBI Taxonomy" id="889272"/>
    <lineage>
        <taxon>Bacteria</taxon>
        <taxon>Pseudomonadati</taxon>
        <taxon>Myxococcota</taxon>
        <taxon>Polyangia</taxon>
        <taxon>Polyangiales</taxon>
        <taxon>Polyangiaceae</taxon>
        <taxon>Polyangium</taxon>
    </lineage>
</organism>
<gene>
    <name evidence="3" type="ORF">E8A74_31885</name>
</gene>
<feature type="region of interest" description="Disordered" evidence="1">
    <location>
        <begin position="366"/>
        <end position="430"/>
    </location>
</feature>
<evidence type="ECO:0000313" key="3">
    <source>
        <dbReference type="EMBL" id="TKD01203.1"/>
    </source>
</evidence>
<dbReference type="Proteomes" id="UP000309215">
    <property type="component" value="Unassembled WGS sequence"/>
</dbReference>
<dbReference type="AlphaFoldDB" id="A0A4U1J2A6"/>
<dbReference type="Pfam" id="PF09937">
    <property type="entry name" value="DUF2169"/>
    <property type="match status" value="1"/>
</dbReference>
<dbReference type="PRINTS" id="PR01217">
    <property type="entry name" value="PRICHEXTENSN"/>
</dbReference>
<keyword evidence="4" id="KW-1185">Reference proteome</keyword>
<proteinExistence type="predicted"/>
<dbReference type="EMBL" id="SSMQ01000041">
    <property type="protein sequence ID" value="TKD01203.1"/>
    <property type="molecule type" value="Genomic_DNA"/>
</dbReference>
<evidence type="ECO:0000259" key="2">
    <source>
        <dbReference type="Pfam" id="PF09937"/>
    </source>
</evidence>
<feature type="domain" description="DUF2169" evidence="2">
    <location>
        <begin position="23"/>
        <end position="293"/>
    </location>
</feature>
<dbReference type="InterPro" id="IPR018683">
    <property type="entry name" value="DUF2169"/>
</dbReference>
<evidence type="ECO:0000256" key="1">
    <source>
        <dbReference type="SAM" id="MobiDB-lite"/>
    </source>
</evidence>
<protein>
    <submittedName>
        <fullName evidence="3">DUF2169 domain-containing protein</fullName>
    </submittedName>
</protein>
<feature type="compositionally biased region" description="Low complexity" evidence="1">
    <location>
        <begin position="417"/>
        <end position="430"/>
    </location>
</feature>
<sequence>MQILSVGPLRTGSIVWQKRAGGFVLTVVCKATYWLQPGEAVLSNEQEALNEADDHWDDDPNRSLRAASDLVPVKPRPEVTLVGYAYAPGQQPVRSLVARLIVGEVDKAIEVFCDRSFLPDGSLQEGTRFTRMRLTWERAGGGPGTNNPVGVRADVRDGYGRRALPNLQPLGIYVSTAEDFVPPVCFAPIATSWPSRADLVGRAPPPAGVGLDGPSEAFFNASPSDQLLTALRDNERIVLENLHPEHTRLVTNLPGVRPAIFVDRGNGPAQRQKVRADALWIDTDRGIATLTWRVQVPLARPDEPGRVIVGMEMPGHDLSWGEIVQTMAASESKGFAEDDHTQTNIISQMEAEAARRAALPFAASSLQPAAREPQPSLSGDLPFQSSVLQPPTSAPLPWTQQLQSPQPPTLKPPPLPAAARAPLPGTVVSPAPVPPVSKPAPPVPPPAPKPSTPAFIPPVVPAPVVAAPPPVPAPVPMPVPLPAPVQLSAIPAAPPSPVPAPVRPGTISSEGGRGASPWAGGAPGGVAPVRETLGTAAAAAAAAVAETPKDSASDGGALGASNEAAGVRAWSAPRREIRAVVAEEEAQKPVIVRELLHLVWFEPSFVPRIRRVPAWRRLLSELEQRGADKEIDDVLAGKEAWEIEDRREIFEILARADRMDDRSLVELMDQAIREDGKYATPIVLVGGELETPFDEMETLKALSTAAAPLVGPTDEGLKAAVEAADKFIARSGLSWAPVVPEGLSNRIREAFTREKKSLPADALDMQAERALIGGRHYQKREVLGGTYLRLLLRLHSDSQPIVAYAPDAVARKLPMFRRFRARIVGELHPAQDQYEARGEAIRALAVGTVTVPERGTAGAKS</sequence>
<reference evidence="3 4" key="1">
    <citation type="submission" date="2019-04" db="EMBL/GenBank/DDBJ databases">
        <authorList>
            <person name="Li Y."/>
            <person name="Wang J."/>
        </authorList>
    </citation>
    <scope>NUCLEOTIDE SEQUENCE [LARGE SCALE GENOMIC DNA]</scope>
    <source>
        <strain evidence="3 4">DSM 14668</strain>
    </source>
</reference>
<feature type="compositionally biased region" description="Pro residues" evidence="1">
    <location>
        <begin position="405"/>
        <end position="416"/>
    </location>
</feature>